<keyword evidence="2" id="KW-1185">Reference proteome</keyword>
<name>A0ACC2AT65_DIPCM</name>
<proteinExistence type="predicted"/>
<dbReference type="Proteomes" id="UP001162992">
    <property type="component" value="Chromosome 19"/>
</dbReference>
<dbReference type="EMBL" id="CM055110">
    <property type="protein sequence ID" value="KAJ7520718.1"/>
    <property type="molecule type" value="Genomic_DNA"/>
</dbReference>
<accession>A0ACC2AT65</accession>
<comment type="caution">
    <text evidence="1">The sequence shown here is derived from an EMBL/GenBank/DDBJ whole genome shotgun (WGS) entry which is preliminary data.</text>
</comment>
<protein>
    <submittedName>
        <fullName evidence="1">Uncharacterized protein</fullName>
    </submittedName>
</protein>
<gene>
    <name evidence="1" type="ORF">O6H91_19G019400</name>
</gene>
<evidence type="ECO:0000313" key="2">
    <source>
        <dbReference type="Proteomes" id="UP001162992"/>
    </source>
</evidence>
<evidence type="ECO:0000313" key="1">
    <source>
        <dbReference type="EMBL" id="KAJ7520718.1"/>
    </source>
</evidence>
<reference evidence="2" key="1">
    <citation type="journal article" date="2024" name="Proc. Natl. Acad. Sci. U.S.A.">
        <title>Extraordinary preservation of gene collinearity over three hundred million years revealed in homosporous lycophytes.</title>
        <authorList>
            <person name="Li C."/>
            <person name="Wickell D."/>
            <person name="Kuo L.Y."/>
            <person name="Chen X."/>
            <person name="Nie B."/>
            <person name="Liao X."/>
            <person name="Peng D."/>
            <person name="Ji J."/>
            <person name="Jenkins J."/>
            <person name="Williams M."/>
            <person name="Shu S."/>
            <person name="Plott C."/>
            <person name="Barry K."/>
            <person name="Rajasekar S."/>
            <person name="Grimwood J."/>
            <person name="Han X."/>
            <person name="Sun S."/>
            <person name="Hou Z."/>
            <person name="He W."/>
            <person name="Dai G."/>
            <person name="Sun C."/>
            <person name="Schmutz J."/>
            <person name="Leebens-Mack J.H."/>
            <person name="Li F.W."/>
            <person name="Wang L."/>
        </authorList>
    </citation>
    <scope>NUCLEOTIDE SEQUENCE [LARGE SCALE GENOMIC DNA]</scope>
    <source>
        <strain evidence="2">cv. PW_Plant_1</strain>
    </source>
</reference>
<organism evidence="1 2">
    <name type="scientific">Diphasiastrum complanatum</name>
    <name type="common">Issler's clubmoss</name>
    <name type="synonym">Lycopodium complanatum</name>
    <dbReference type="NCBI Taxonomy" id="34168"/>
    <lineage>
        <taxon>Eukaryota</taxon>
        <taxon>Viridiplantae</taxon>
        <taxon>Streptophyta</taxon>
        <taxon>Embryophyta</taxon>
        <taxon>Tracheophyta</taxon>
        <taxon>Lycopodiopsida</taxon>
        <taxon>Lycopodiales</taxon>
        <taxon>Lycopodiaceae</taxon>
        <taxon>Lycopodioideae</taxon>
        <taxon>Diphasiastrum</taxon>
    </lineage>
</organism>
<sequence>MATTTSKGLMNLALKAAGSSSINWYPGHMATAMRDIKERVKVVDLIIEVRDARVPISSANIELQEILRRKKHLIVLNKMDLANPNMSNRWSEYFEACKQDHVFVNAHNKESVKNMVRQVRTSLSEAIRKEQTLLTMVVGIPNVGKSVITNSVHRIARYNISVQEKLKKAEVGPLPGVTQQISAFKIGHTPSIYLLDTPGVLVPNISNIETGLKLALTGAFKDSVVGEERLARYLLGLLNSRRSSFHVKWKAEAEAKAFIEDPVAQLKFKKHHHQSDFKTEVRGVIASTLLDYVGNVEDEHDMEVLVDTQMKELRKLFQIPEEAGDTGWTKVSSKLLNLYRIGKLGAYTWDIVPEVAAQQ</sequence>